<dbReference type="PROSITE" id="PS00691">
    <property type="entry name" value="DNA_PHOTOLYASES_1_2"/>
    <property type="match status" value="1"/>
</dbReference>
<gene>
    <name evidence="12" type="ORF">GCM10011430_07870</name>
</gene>
<dbReference type="InterPro" id="IPR002081">
    <property type="entry name" value="Cryptochrome/DNA_photolyase_1"/>
</dbReference>
<protein>
    <recommendedName>
        <fullName evidence="3">Deoxyribodipyrimidine photo-lyase</fullName>
        <ecNumber evidence="2">4.1.99.3</ecNumber>
    </recommendedName>
</protein>
<evidence type="ECO:0000256" key="6">
    <source>
        <dbReference type="ARBA" id="ARBA00022991"/>
    </source>
</evidence>
<evidence type="ECO:0000256" key="8">
    <source>
        <dbReference type="PIRSR" id="PIRSR602081-1"/>
    </source>
</evidence>
<evidence type="ECO:0000256" key="2">
    <source>
        <dbReference type="ARBA" id="ARBA00013149"/>
    </source>
</evidence>
<comment type="similarity">
    <text evidence="10">Belongs to the DNA photolyase family.</text>
</comment>
<dbReference type="Pfam" id="PF03441">
    <property type="entry name" value="FAD_binding_7"/>
    <property type="match status" value="1"/>
</dbReference>
<dbReference type="PANTHER" id="PTHR11455:SF9">
    <property type="entry name" value="CRYPTOCHROME CIRCADIAN CLOCK 5 ISOFORM X1"/>
    <property type="match status" value="1"/>
</dbReference>
<dbReference type="SUPFAM" id="SSF52425">
    <property type="entry name" value="Cryptochrome/photolyase, N-terminal domain"/>
    <property type="match status" value="1"/>
</dbReference>
<evidence type="ECO:0000256" key="4">
    <source>
        <dbReference type="ARBA" id="ARBA00022630"/>
    </source>
</evidence>
<sequence length="499" mass="56728">MDNMAIPMPRFSHSDTALVWFRRDLRSFDHAALHHALATSRRVFCVFVFDQAIIDKLPRADRRIEFIRDSVAELDASLRQLGGGLLVLHGDARTAIPALAEELQADAVFVNRDYEPAAIARDDDVAQKLAEDGRILHRLKDQVVFEKDEVLTQSGTPFSVFTPYRNAWMKKLQTDINGLQPYDIDSFAAHFADPAQNRHAHMPTLAGLGFSATNLKELQLSTGMSGAQRLFEDFAERLPQYDRTRDFPAVKGPSYLSVHLRFGTVSIRGLVRYAIEAMRTGQGGSGAATWLNELIWRDFYFMILARHPHVVDRSFKPEYDAVVWEEGAHADRLFDAWCNGRTGYPLVDAAMAQINQTGYMHNRLRMVTASFLVKDLGIDWRRGERYFAEKLNDYDLSANNGGWQWAASTGCDAQPYFRIFNPVTQSEKFDPDGKFIRRYLSQLARLSNKHIHAPWKLAATELEDAGIVLGRDYPQPIVSHEEARVRTLQRYGVVKKTYS</sequence>
<comment type="cofactor">
    <cofactor evidence="8">
        <name>FAD</name>
        <dbReference type="ChEBI" id="CHEBI:57692"/>
    </cofactor>
    <text evidence="8">Binds 1 FAD per subunit.</text>
</comment>
<dbReference type="PRINTS" id="PR00147">
    <property type="entry name" value="DNAPHOTLYASE"/>
</dbReference>
<evidence type="ECO:0000256" key="3">
    <source>
        <dbReference type="ARBA" id="ARBA00014046"/>
    </source>
</evidence>
<feature type="domain" description="Photolyase/cryptochrome alpha/beta" evidence="11">
    <location>
        <begin position="15"/>
        <end position="144"/>
    </location>
</feature>
<dbReference type="Gene3D" id="3.40.50.620">
    <property type="entry name" value="HUPs"/>
    <property type="match status" value="1"/>
</dbReference>
<dbReference type="GO" id="GO:0009416">
    <property type="term" value="P:response to light stimulus"/>
    <property type="evidence" value="ECO:0007669"/>
    <property type="project" value="TreeGrafter"/>
</dbReference>
<dbReference type="PANTHER" id="PTHR11455">
    <property type="entry name" value="CRYPTOCHROME"/>
    <property type="match status" value="1"/>
</dbReference>
<evidence type="ECO:0000256" key="1">
    <source>
        <dbReference type="ARBA" id="ARBA00001932"/>
    </source>
</evidence>
<feature type="site" description="Electron transfer via tryptophanyl radical" evidence="9">
    <location>
        <position position="403"/>
    </location>
</feature>
<evidence type="ECO:0000256" key="10">
    <source>
        <dbReference type="RuleBase" id="RU004182"/>
    </source>
</evidence>
<evidence type="ECO:0000256" key="7">
    <source>
        <dbReference type="ARBA" id="ARBA00033999"/>
    </source>
</evidence>
<feature type="binding site" evidence="8">
    <location>
        <begin position="393"/>
        <end position="395"/>
    </location>
    <ligand>
        <name>FAD</name>
        <dbReference type="ChEBI" id="CHEBI:57692"/>
    </ligand>
</feature>
<keyword evidence="6 10" id="KW-0157">Chromophore</keyword>
<dbReference type="GO" id="GO:0003677">
    <property type="term" value="F:DNA binding"/>
    <property type="evidence" value="ECO:0007669"/>
    <property type="project" value="TreeGrafter"/>
</dbReference>
<comment type="caution">
    <text evidence="12">The sequence shown here is derived from an EMBL/GenBank/DDBJ whole genome shotgun (WGS) entry which is preliminary data.</text>
</comment>
<evidence type="ECO:0000256" key="9">
    <source>
        <dbReference type="PIRSR" id="PIRSR602081-2"/>
    </source>
</evidence>
<feature type="binding site" evidence="8">
    <location>
        <position position="241"/>
    </location>
    <ligand>
        <name>FAD</name>
        <dbReference type="ChEBI" id="CHEBI:57692"/>
    </ligand>
</feature>
<proteinExistence type="inferred from homology"/>
<accession>A0A8J3F8J2</accession>
<dbReference type="InterPro" id="IPR036134">
    <property type="entry name" value="Crypto/Photolyase_FAD-like_sf"/>
</dbReference>
<name>A0A8J3F8J2_9BURK</name>
<evidence type="ECO:0000256" key="5">
    <source>
        <dbReference type="ARBA" id="ARBA00022827"/>
    </source>
</evidence>
<comment type="catalytic activity">
    <reaction evidence="7">
        <text>cyclobutadipyrimidine (in DNA) = 2 pyrimidine residues (in DNA).</text>
        <dbReference type="EC" id="4.1.99.3"/>
    </reaction>
</comment>
<dbReference type="SUPFAM" id="SSF48173">
    <property type="entry name" value="Cryptochrome/photolyase FAD-binding domain"/>
    <property type="match status" value="1"/>
</dbReference>
<evidence type="ECO:0000313" key="13">
    <source>
        <dbReference type="Proteomes" id="UP000627205"/>
    </source>
</evidence>
<dbReference type="Gene3D" id="1.25.40.80">
    <property type="match status" value="1"/>
</dbReference>
<feature type="binding site" evidence="8">
    <location>
        <begin position="293"/>
        <end position="300"/>
    </location>
    <ligand>
        <name>FAD</name>
        <dbReference type="ChEBI" id="CHEBI:57692"/>
    </ligand>
</feature>
<dbReference type="InterPro" id="IPR036155">
    <property type="entry name" value="Crypto/Photolyase_N_sf"/>
</dbReference>
<dbReference type="AlphaFoldDB" id="A0A8J3F8J2"/>
<comment type="cofactor">
    <cofactor evidence="1">
        <name>(6R)-5,10-methylene-5,6,7,8-tetrahydrofolate</name>
        <dbReference type="ChEBI" id="CHEBI:15636"/>
    </cofactor>
</comment>
<dbReference type="InterPro" id="IPR006050">
    <property type="entry name" value="DNA_photolyase_N"/>
</dbReference>
<evidence type="ECO:0000313" key="12">
    <source>
        <dbReference type="EMBL" id="GGI53613.1"/>
    </source>
</evidence>
<dbReference type="FunFam" id="1.10.579.10:FF:000003">
    <property type="entry name" value="Deoxyribodipyrimidine photo-lyase"/>
    <property type="match status" value="1"/>
</dbReference>
<keyword evidence="13" id="KW-1185">Reference proteome</keyword>
<keyword evidence="4 8" id="KW-0285">Flavoprotein</keyword>
<feature type="binding site" evidence="8">
    <location>
        <position position="290"/>
    </location>
    <ligand>
        <name>FAD</name>
        <dbReference type="ChEBI" id="CHEBI:57692"/>
    </ligand>
</feature>
<dbReference type="Proteomes" id="UP000627205">
    <property type="component" value="Unassembled WGS sequence"/>
</dbReference>
<feature type="site" description="Electron transfer via tryptophanyl radical" evidence="9">
    <location>
        <position position="324"/>
    </location>
</feature>
<dbReference type="InterPro" id="IPR018394">
    <property type="entry name" value="DNA_photolyase_1_CS_C"/>
</dbReference>
<dbReference type="GO" id="GO:0000719">
    <property type="term" value="P:photoreactive repair"/>
    <property type="evidence" value="ECO:0007669"/>
    <property type="project" value="UniProtKB-ARBA"/>
</dbReference>
<dbReference type="EC" id="4.1.99.3" evidence="2"/>
<dbReference type="InterPro" id="IPR005101">
    <property type="entry name" value="Cryptochr/Photolyase_FAD-bd"/>
</dbReference>
<dbReference type="GO" id="GO:0003904">
    <property type="term" value="F:deoxyribodipyrimidine photo-lyase activity"/>
    <property type="evidence" value="ECO:0007669"/>
    <property type="project" value="UniProtKB-EC"/>
</dbReference>
<dbReference type="EMBL" id="BMDP01000001">
    <property type="protein sequence ID" value="GGI53613.1"/>
    <property type="molecule type" value="Genomic_DNA"/>
</dbReference>
<dbReference type="Pfam" id="PF00875">
    <property type="entry name" value="DNA_photolyase"/>
    <property type="match status" value="1"/>
</dbReference>
<feature type="site" description="Electron transfer via tryptophanyl radical" evidence="9">
    <location>
        <position position="380"/>
    </location>
</feature>
<dbReference type="PROSITE" id="PS00394">
    <property type="entry name" value="DNA_PHOTOLYASES_1_1"/>
    <property type="match status" value="1"/>
</dbReference>
<reference evidence="12" key="2">
    <citation type="submission" date="2020-09" db="EMBL/GenBank/DDBJ databases">
        <authorList>
            <person name="Sun Q."/>
            <person name="Sedlacek I."/>
        </authorList>
    </citation>
    <scope>NUCLEOTIDE SEQUENCE</scope>
    <source>
        <strain evidence="12">CCM 7664</strain>
    </source>
</reference>
<dbReference type="PROSITE" id="PS51645">
    <property type="entry name" value="PHR_CRY_ALPHA_BETA"/>
    <property type="match status" value="1"/>
</dbReference>
<dbReference type="Gene3D" id="1.10.579.10">
    <property type="entry name" value="DNA Cyclobutane Dipyrimidine Photolyase, subunit A, domain 3"/>
    <property type="match status" value="1"/>
</dbReference>
<reference evidence="12" key="1">
    <citation type="journal article" date="2014" name="Int. J. Syst. Evol. Microbiol.">
        <title>Complete genome sequence of Corynebacterium casei LMG S-19264T (=DSM 44701T), isolated from a smear-ripened cheese.</title>
        <authorList>
            <consortium name="US DOE Joint Genome Institute (JGI-PGF)"/>
            <person name="Walter F."/>
            <person name="Albersmeier A."/>
            <person name="Kalinowski J."/>
            <person name="Ruckert C."/>
        </authorList>
    </citation>
    <scope>NUCLEOTIDE SEQUENCE</scope>
    <source>
        <strain evidence="12">CCM 7664</strain>
    </source>
</reference>
<dbReference type="InterPro" id="IPR014729">
    <property type="entry name" value="Rossmann-like_a/b/a_fold"/>
</dbReference>
<organism evidence="12 13">
    <name type="scientific">Oxalicibacterium solurbis</name>
    <dbReference type="NCBI Taxonomy" id="69280"/>
    <lineage>
        <taxon>Bacteria</taxon>
        <taxon>Pseudomonadati</taxon>
        <taxon>Pseudomonadota</taxon>
        <taxon>Betaproteobacteria</taxon>
        <taxon>Burkholderiales</taxon>
        <taxon>Oxalobacteraceae</taxon>
        <taxon>Oxalicibacterium</taxon>
    </lineage>
</organism>
<evidence type="ECO:0000259" key="11">
    <source>
        <dbReference type="PROSITE" id="PS51645"/>
    </source>
</evidence>
<keyword evidence="5 8" id="KW-0274">FAD</keyword>
<dbReference type="GO" id="GO:0071949">
    <property type="term" value="F:FAD binding"/>
    <property type="evidence" value="ECO:0007669"/>
    <property type="project" value="TreeGrafter"/>
</dbReference>